<feature type="transmembrane region" description="Helical" evidence="1">
    <location>
        <begin position="78"/>
        <end position="102"/>
    </location>
</feature>
<keyword evidence="1" id="KW-0472">Membrane</keyword>
<dbReference type="Proteomes" id="UP000232101">
    <property type="component" value="Unassembled WGS sequence"/>
</dbReference>
<feature type="transmembrane region" description="Helical" evidence="1">
    <location>
        <begin position="108"/>
        <end position="129"/>
    </location>
</feature>
<feature type="transmembrane region" description="Helical" evidence="1">
    <location>
        <begin position="7"/>
        <end position="25"/>
    </location>
</feature>
<dbReference type="RefSeq" id="WP_100543518.1">
    <property type="nucleotide sequence ID" value="NZ_PHQY01000646.1"/>
</dbReference>
<accession>A0A2M9Q4H6</accession>
<protein>
    <recommendedName>
        <fullName evidence="4">Permease</fullName>
    </recommendedName>
</protein>
<feature type="transmembrane region" description="Helical" evidence="1">
    <location>
        <begin position="45"/>
        <end position="71"/>
    </location>
</feature>
<dbReference type="AlphaFoldDB" id="A0A2M9Q4H6"/>
<reference evidence="2 3" key="1">
    <citation type="submission" date="2017-11" db="EMBL/GenBank/DDBJ databases">
        <title>Bacterial isolate from king chilli rhizosphere.</title>
        <authorList>
            <person name="Takhelmayum P."/>
            <person name="Sarangthem I."/>
        </authorList>
    </citation>
    <scope>NUCLEOTIDE SEQUENCE [LARGE SCALE GENOMIC DNA]</scope>
    <source>
        <strain evidence="3">t26</strain>
    </source>
</reference>
<comment type="caution">
    <text evidence="2">The sequence shown here is derived from an EMBL/GenBank/DDBJ whole genome shotgun (WGS) entry which is preliminary data.</text>
</comment>
<evidence type="ECO:0000313" key="2">
    <source>
        <dbReference type="EMBL" id="PJO42872.1"/>
    </source>
</evidence>
<evidence type="ECO:0008006" key="4">
    <source>
        <dbReference type="Google" id="ProtNLM"/>
    </source>
</evidence>
<dbReference type="EMBL" id="PHQY01000646">
    <property type="protein sequence ID" value="PJO42872.1"/>
    <property type="molecule type" value="Genomic_DNA"/>
</dbReference>
<sequence>MKTFYHCLIMWIPFGLLFSLAGLGLEALEGNKIRTSEYMGLRDFGILYLFFIGSFAFMLYPISFFPLTIILSKFIKSLLFKVIIFTFFGGVIGAFTFEIIYMSYIKEYSLSMISSIIIFGIAGLLYALAEYSFKRNIKFA</sequence>
<evidence type="ECO:0000313" key="3">
    <source>
        <dbReference type="Proteomes" id="UP000232101"/>
    </source>
</evidence>
<proteinExistence type="predicted"/>
<name>A0A2M9Q4H6_9BACI</name>
<keyword evidence="1" id="KW-0812">Transmembrane</keyword>
<gene>
    <name evidence="2" type="ORF">CWD94_13860</name>
</gene>
<organism evidence="2 3">
    <name type="scientific">Lysinibacillus xylanilyticus</name>
    <dbReference type="NCBI Taxonomy" id="582475"/>
    <lineage>
        <taxon>Bacteria</taxon>
        <taxon>Bacillati</taxon>
        <taxon>Bacillota</taxon>
        <taxon>Bacilli</taxon>
        <taxon>Bacillales</taxon>
        <taxon>Bacillaceae</taxon>
        <taxon>Lysinibacillus</taxon>
    </lineage>
</organism>
<evidence type="ECO:0000256" key="1">
    <source>
        <dbReference type="SAM" id="Phobius"/>
    </source>
</evidence>
<keyword evidence="1" id="KW-1133">Transmembrane helix</keyword>